<dbReference type="AlphaFoldDB" id="A0A1G6C546"/>
<sequence length="50" mass="5941">MRYLTEDKADELLDAVKILPISDEAVGDISQYFLTLERQRNMHHLYEMMP</sequence>
<dbReference type="EMBL" id="FMXR01000015">
    <property type="protein sequence ID" value="SDB28006.1"/>
    <property type="molecule type" value="Genomic_DNA"/>
</dbReference>
<dbReference type="STRING" id="1732.SAMN02910417_02108"/>
<organism evidence="1 2">
    <name type="scientific">Eubacterium oxidoreducens</name>
    <dbReference type="NCBI Taxonomy" id="1732"/>
    <lineage>
        <taxon>Bacteria</taxon>
        <taxon>Bacillati</taxon>
        <taxon>Bacillota</taxon>
        <taxon>Clostridia</taxon>
        <taxon>Eubacteriales</taxon>
        <taxon>Eubacteriaceae</taxon>
        <taxon>Eubacterium</taxon>
    </lineage>
</organism>
<evidence type="ECO:0000313" key="1">
    <source>
        <dbReference type="EMBL" id="SDB28006.1"/>
    </source>
</evidence>
<proteinExistence type="predicted"/>
<dbReference type="Proteomes" id="UP000199228">
    <property type="component" value="Unassembled WGS sequence"/>
</dbReference>
<evidence type="ECO:0000313" key="2">
    <source>
        <dbReference type="Proteomes" id="UP000199228"/>
    </source>
</evidence>
<accession>A0A1G6C546</accession>
<protein>
    <submittedName>
        <fullName evidence="1">Uncharacterized protein</fullName>
    </submittedName>
</protein>
<gene>
    <name evidence="1" type="ORF">SAMN02910417_02108</name>
</gene>
<keyword evidence="2" id="KW-1185">Reference proteome</keyword>
<name>A0A1G6C546_EUBOX</name>
<dbReference type="RefSeq" id="WP_176762374.1">
    <property type="nucleotide sequence ID" value="NZ_FMXR01000015.1"/>
</dbReference>
<reference evidence="1 2" key="1">
    <citation type="submission" date="2016-10" db="EMBL/GenBank/DDBJ databases">
        <authorList>
            <person name="de Groot N.N."/>
        </authorList>
    </citation>
    <scope>NUCLEOTIDE SEQUENCE [LARGE SCALE GENOMIC DNA]</scope>
    <source>
        <strain evidence="1 2">DSM 3217</strain>
    </source>
</reference>